<dbReference type="PROSITE" id="PS50893">
    <property type="entry name" value="ABC_TRANSPORTER_2"/>
    <property type="match status" value="1"/>
</dbReference>
<dbReference type="InterPro" id="IPR003439">
    <property type="entry name" value="ABC_transporter-like_ATP-bd"/>
</dbReference>
<evidence type="ECO:0000259" key="8">
    <source>
        <dbReference type="PROSITE" id="PS50893"/>
    </source>
</evidence>
<dbReference type="InterPro" id="IPR003593">
    <property type="entry name" value="AAA+_ATPase"/>
</dbReference>
<reference evidence="10" key="1">
    <citation type="submission" date="2016-08" db="EMBL/GenBank/DDBJ databases">
        <authorList>
            <person name="Varghese N."/>
            <person name="Submissions Spin"/>
        </authorList>
    </citation>
    <scope>NUCLEOTIDE SEQUENCE [LARGE SCALE GENOMIC DNA]</scope>
    <source>
        <strain evidence="10">HAMBI 2975</strain>
    </source>
</reference>
<dbReference type="PROSITE" id="PS00211">
    <property type="entry name" value="ABC_TRANSPORTER_1"/>
    <property type="match status" value="1"/>
</dbReference>
<name>A0A1C3UK97_9HYPH</name>
<dbReference type="Proteomes" id="UP000199101">
    <property type="component" value="Unassembled WGS sequence"/>
</dbReference>
<dbReference type="Gene3D" id="3.40.50.300">
    <property type="entry name" value="P-loop containing nucleotide triphosphate hydrolases"/>
    <property type="match status" value="1"/>
</dbReference>
<keyword evidence="3" id="KW-0813">Transport</keyword>
<evidence type="ECO:0000256" key="3">
    <source>
        <dbReference type="ARBA" id="ARBA00022448"/>
    </source>
</evidence>
<keyword evidence="4" id="KW-1003">Cell membrane</keyword>
<dbReference type="InterPro" id="IPR050388">
    <property type="entry name" value="ABC_Ni/Peptide_Import"/>
</dbReference>
<evidence type="ECO:0000256" key="2">
    <source>
        <dbReference type="ARBA" id="ARBA00005417"/>
    </source>
</evidence>
<dbReference type="GO" id="GO:0055085">
    <property type="term" value="P:transmembrane transport"/>
    <property type="evidence" value="ECO:0007669"/>
    <property type="project" value="UniProtKB-ARBA"/>
</dbReference>
<dbReference type="PANTHER" id="PTHR43297">
    <property type="entry name" value="OLIGOPEPTIDE TRANSPORT ATP-BINDING PROTEIN APPD"/>
    <property type="match status" value="1"/>
</dbReference>
<proteinExistence type="inferred from homology"/>
<comment type="subcellular location">
    <subcellularLocation>
        <location evidence="1">Cell inner membrane</location>
        <topology evidence="1">Peripheral membrane protein</topology>
    </subcellularLocation>
</comment>
<dbReference type="GO" id="GO:0016887">
    <property type="term" value="F:ATP hydrolysis activity"/>
    <property type="evidence" value="ECO:0007669"/>
    <property type="project" value="InterPro"/>
</dbReference>
<keyword evidence="6 9" id="KW-0067">ATP-binding</keyword>
<dbReference type="GO" id="GO:0005886">
    <property type="term" value="C:plasma membrane"/>
    <property type="evidence" value="ECO:0007669"/>
    <property type="project" value="UniProtKB-SubCell"/>
</dbReference>
<dbReference type="GO" id="GO:0005524">
    <property type="term" value="F:ATP binding"/>
    <property type="evidence" value="ECO:0007669"/>
    <property type="project" value="UniProtKB-KW"/>
</dbReference>
<gene>
    <name evidence="9" type="ORF">GA0061103_2364</name>
</gene>
<dbReference type="CDD" id="cd03257">
    <property type="entry name" value="ABC_NikE_OppD_transporters"/>
    <property type="match status" value="1"/>
</dbReference>
<dbReference type="EMBL" id="FMAG01000001">
    <property type="protein sequence ID" value="SCB15920.1"/>
    <property type="molecule type" value="Genomic_DNA"/>
</dbReference>
<evidence type="ECO:0000256" key="7">
    <source>
        <dbReference type="ARBA" id="ARBA00023136"/>
    </source>
</evidence>
<protein>
    <submittedName>
        <fullName evidence="9">Peptide/nickel transport system ATP-binding protein</fullName>
    </submittedName>
</protein>
<keyword evidence="7" id="KW-0472">Membrane</keyword>
<evidence type="ECO:0000256" key="5">
    <source>
        <dbReference type="ARBA" id="ARBA00022741"/>
    </source>
</evidence>
<dbReference type="Pfam" id="PF00005">
    <property type="entry name" value="ABC_tran"/>
    <property type="match status" value="1"/>
</dbReference>
<dbReference type="FunFam" id="3.40.50.300:FF:000016">
    <property type="entry name" value="Oligopeptide ABC transporter ATP-binding component"/>
    <property type="match status" value="1"/>
</dbReference>
<evidence type="ECO:0000256" key="4">
    <source>
        <dbReference type="ARBA" id="ARBA00022475"/>
    </source>
</evidence>
<organism evidence="9 10">
    <name type="scientific">Rhizobium multihospitium</name>
    <dbReference type="NCBI Taxonomy" id="410764"/>
    <lineage>
        <taxon>Bacteria</taxon>
        <taxon>Pseudomonadati</taxon>
        <taxon>Pseudomonadota</taxon>
        <taxon>Alphaproteobacteria</taxon>
        <taxon>Hyphomicrobiales</taxon>
        <taxon>Rhizobiaceae</taxon>
        <taxon>Rhizobium/Agrobacterium group</taxon>
        <taxon>Rhizobium</taxon>
    </lineage>
</organism>
<dbReference type="PANTHER" id="PTHR43297:SF2">
    <property type="entry name" value="DIPEPTIDE TRANSPORT ATP-BINDING PROTEIN DPPD"/>
    <property type="match status" value="1"/>
</dbReference>
<dbReference type="SMART" id="SM00382">
    <property type="entry name" value="AAA"/>
    <property type="match status" value="1"/>
</dbReference>
<dbReference type="AlphaFoldDB" id="A0A1C3UK97"/>
<keyword evidence="10" id="KW-1185">Reference proteome</keyword>
<keyword evidence="5" id="KW-0547">Nucleotide-binding</keyword>
<dbReference type="SUPFAM" id="SSF52540">
    <property type="entry name" value="P-loop containing nucleoside triphosphate hydrolases"/>
    <property type="match status" value="1"/>
</dbReference>
<dbReference type="Pfam" id="PF08352">
    <property type="entry name" value="oligo_HPY"/>
    <property type="match status" value="1"/>
</dbReference>
<evidence type="ECO:0000256" key="6">
    <source>
        <dbReference type="ARBA" id="ARBA00022840"/>
    </source>
</evidence>
<dbReference type="InterPro" id="IPR017871">
    <property type="entry name" value="ABC_transporter-like_CS"/>
</dbReference>
<accession>A0A1C3UK97</accession>
<dbReference type="InterPro" id="IPR027417">
    <property type="entry name" value="P-loop_NTPase"/>
</dbReference>
<sequence>MAAPVLSVDMLQVSIGHKAVVDGVSLSVHAGEIVSIVGESGCGKSMTAFAVMGLLPAAATMVGGSVQLNGHNLSRLDGKALMRLRGSELAMIFQEPVASLNPLMPVGRQIAESLIVHRKLGHRQAWHQAIDMLADVGIPEAAMRARQYPFELSGGMCQRVMIAMALITKPRLLIADEPTTALDVTIQAQILDLMKRLRDETGTAILMITHDMGVVADIADQVAVMYGGRIVEVGDVDAIFREQRHPYTRLLLSTIPRLDGSDAGRLLPTIKGMVPDAGAWPAGCRFSTRCPLADEDCREVPPLAPMASSRRAACWHQDRIGSLA</sequence>
<comment type="similarity">
    <text evidence="2">Belongs to the ABC transporter superfamily.</text>
</comment>
<evidence type="ECO:0000256" key="1">
    <source>
        <dbReference type="ARBA" id="ARBA00004417"/>
    </source>
</evidence>
<dbReference type="RefSeq" id="WP_092708778.1">
    <property type="nucleotide sequence ID" value="NZ_FMAG01000001.1"/>
</dbReference>
<evidence type="ECO:0000313" key="10">
    <source>
        <dbReference type="Proteomes" id="UP000199101"/>
    </source>
</evidence>
<feature type="domain" description="ABC transporter" evidence="8">
    <location>
        <begin position="5"/>
        <end position="252"/>
    </location>
</feature>
<evidence type="ECO:0000313" key="9">
    <source>
        <dbReference type="EMBL" id="SCB15920.1"/>
    </source>
</evidence>
<dbReference type="NCBIfam" id="TIGR01727">
    <property type="entry name" value="oligo_HPY"/>
    <property type="match status" value="1"/>
</dbReference>
<dbReference type="STRING" id="410764.GA0061103_2364"/>
<dbReference type="GO" id="GO:0015833">
    <property type="term" value="P:peptide transport"/>
    <property type="evidence" value="ECO:0007669"/>
    <property type="project" value="InterPro"/>
</dbReference>
<dbReference type="OrthoDB" id="9815712at2"/>
<dbReference type="InterPro" id="IPR013563">
    <property type="entry name" value="Oligopep_ABC_C"/>
</dbReference>